<dbReference type="GO" id="GO:0006565">
    <property type="term" value="P:L-serine catabolic process"/>
    <property type="evidence" value="ECO:0007669"/>
    <property type="project" value="TreeGrafter"/>
</dbReference>
<keyword evidence="3 6" id="KW-0663">Pyridoxal phosphate</keyword>
<comment type="cofactor">
    <cofactor evidence="1 6">
        <name>pyridoxal 5'-phosphate</name>
        <dbReference type="ChEBI" id="CHEBI:597326"/>
    </cofactor>
</comment>
<dbReference type="PANTHER" id="PTHR48078:SF6">
    <property type="entry name" value="L-THREONINE DEHYDRATASE CATABOLIC TDCB"/>
    <property type="match status" value="1"/>
</dbReference>
<keyword evidence="4" id="KW-0456">Lyase</keyword>
<comment type="similarity">
    <text evidence="2">Belongs to the threonine synthase family.</text>
</comment>
<dbReference type="CDD" id="cd01563">
    <property type="entry name" value="Thr-synth_1"/>
    <property type="match status" value="1"/>
</dbReference>
<dbReference type="Proteomes" id="UP000252355">
    <property type="component" value="Unassembled WGS sequence"/>
</dbReference>
<organism evidence="8 9">
    <name type="scientific">Candidatus Ozemobacter sibiricus</name>
    <dbReference type="NCBI Taxonomy" id="2268124"/>
    <lineage>
        <taxon>Bacteria</taxon>
        <taxon>Candidatus Ozemobacteria</taxon>
        <taxon>Candidatus Ozemobacterales</taxon>
        <taxon>Candidatus Ozemobacteraceae</taxon>
        <taxon>Candidatus Ozemobacter</taxon>
    </lineage>
</organism>
<dbReference type="GO" id="GO:0009088">
    <property type="term" value="P:threonine biosynthetic process"/>
    <property type="evidence" value="ECO:0007669"/>
    <property type="project" value="UniProtKB-UniRule"/>
</dbReference>
<name>A0A367ZMH2_9BACT</name>
<dbReference type="GO" id="GO:0004794">
    <property type="term" value="F:threonine deaminase activity"/>
    <property type="evidence" value="ECO:0007669"/>
    <property type="project" value="TreeGrafter"/>
</dbReference>
<gene>
    <name evidence="8" type="ORF">OZSIB_1314</name>
</gene>
<dbReference type="NCBIfam" id="TIGR00260">
    <property type="entry name" value="thrC"/>
    <property type="match status" value="1"/>
</dbReference>
<dbReference type="EC" id="4.2.3.1" evidence="5"/>
<evidence type="ECO:0000256" key="4">
    <source>
        <dbReference type="ARBA" id="ARBA00023239"/>
    </source>
</evidence>
<evidence type="ECO:0000256" key="6">
    <source>
        <dbReference type="PIRSR" id="PIRSR604450-51"/>
    </source>
</evidence>
<dbReference type="AlphaFoldDB" id="A0A367ZMH2"/>
<dbReference type="InterPro" id="IPR004450">
    <property type="entry name" value="Thr_synthase-like"/>
</dbReference>
<evidence type="ECO:0000256" key="1">
    <source>
        <dbReference type="ARBA" id="ARBA00001933"/>
    </source>
</evidence>
<comment type="caution">
    <text evidence="8">The sequence shown here is derived from an EMBL/GenBank/DDBJ whole genome shotgun (WGS) entry which is preliminary data.</text>
</comment>
<sequence>MSVIGMKCMKCGKEFAPAPDRYVCDVCGIEGILDILYDYSKIKLTRADLEGCPERSLWRYRPLLPLGSNTPVSPLQVGWTPLYHLPRYEQTHGARVLLKDDGRNPTASLKDRASAVAVAKAFEAGAQAIAAASTGNAASSLAGFAASVGLRTFIFVPKRAPKAKLAQLLVYGANTIVIDDTYDRAFELSVEVSRRLGFYNRNCAYNPYCVEGKKTVAYEMWEQNGFRVPDRVYVSIGDGCITSGIYKGFYDLMQIGLTDRVPRLIGVQAATCNPVEVALRTGVFTPQSGNTIADSIAVGIPRNRLKAMRALRESKGDCISVTDEAIKQALVEMPRQTGVFGEPAGVTAWAGFQKDLARGAISKGETVVVLITGNGLKDIESAISVCHLPAPVPPDLATVEAHVRRLV</sequence>
<dbReference type="PANTHER" id="PTHR48078">
    <property type="entry name" value="THREONINE DEHYDRATASE, MITOCHONDRIAL-RELATED"/>
    <property type="match status" value="1"/>
</dbReference>
<reference evidence="8 9" key="1">
    <citation type="submission" date="2018-05" db="EMBL/GenBank/DDBJ databases">
        <title>A metagenomic window into the 2 km-deep terrestrial subsurface aquifer revealed taxonomically and functionally diverse microbial community comprising novel uncultured bacterial lineages.</title>
        <authorList>
            <person name="Kadnikov V.V."/>
            <person name="Mardanov A.V."/>
            <person name="Beletsky A.V."/>
            <person name="Banks D."/>
            <person name="Pimenov N.V."/>
            <person name="Frank Y.A."/>
            <person name="Karnachuk O.V."/>
            <person name="Ravin N.V."/>
        </authorList>
    </citation>
    <scope>NUCLEOTIDE SEQUENCE [LARGE SCALE GENOMIC DNA]</scope>
    <source>
        <strain evidence="8">BY5</strain>
    </source>
</reference>
<dbReference type="Pfam" id="PF00291">
    <property type="entry name" value="PALP"/>
    <property type="match status" value="1"/>
</dbReference>
<dbReference type="Gene3D" id="3.40.50.1100">
    <property type="match status" value="2"/>
</dbReference>
<evidence type="ECO:0000256" key="2">
    <source>
        <dbReference type="ARBA" id="ARBA00005517"/>
    </source>
</evidence>
<dbReference type="GO" id="GO:0003941">
    <property type="term" value="F:L-serine ammonia-lyase activity"/>
    <property type="evidence" value="ECO:0007669"/>
    <property type="project" value="TreeGrafter"/>
</dbReference>
<dbReference type="GO" id="GO:0006567">
    <property type="term" value="P:L-threonine catabolic process"/>
    <property type="evidence" value="ECO:0007669"/>
    <property type="project" value="TreeGrafter"/>
</dbReference>
<evidence type="ECO:0000313" key="8">
    <source>
        <dbReference type="EMBL" id="RCK78592.1"/>
    </source>
</evidence>
<evidence type="ECO:0000256" key="5">
    <source>
        <dbReference type="NCBIfam" id="TIGR00260"/>
    </source>
</evidence>
<dbReference type="InterPro" id="IPR050147">
    <property type="entry name" value="Ser/Thr_Dehydratase"/>
</dbReference>
<dbReference type="GO" id="GO:0004795">
    <property type="term" value="F:threonine synthase activity"/>
    <property type="evidence" value="ECO:0007669"/>
    <property type="project" value="UniProtKB-UniRule"/>
</dbReference>
<accession>A0A367ZMH2</accession>
<dbReference type="GO" id="GO:0009097">
    <property type="term" value="P:isoleucine biosynthetic process"/>
    <property type="evidence" value="ECO:0007669"/>
    <property type="project" value="TreeGrafter"/>
</dbReference>
<protein>
    <recommendedName>
        <fullName evidence="5">Threonine synthase</fullName>
        <ecNumber evidence="5">4.2.3.1</ecNumber>
    </recommendedName>
</protein>
<dbReference type="SUPFAM" id="SSF53686">
    <property type="entry name" value="Tryptophan synthase beta subunit-like PLP-dependent enzymes"/>
    <property type="match status" value="1"/>
</dbReference>
<dbReference type="EMBL" id="QOQW01000021">
    <property type="protein sequence ID" value="RCK78592.1"/>
    <property type="molecule type" value="Genomic_DNA"/>
</dbReference>
<proteinExistence type="inferred from homology"/>
<feature type="modified residue" description="N6-(pyridoxal phosphate)lysine" evidence="6">
    <location>
        <position position="110"/>
    </location>
</feature>
<dbReference type="InterPro" id="IPR036052">
    <property type="entry name" value="TrpB-like_PALP_sf"/>
</dbReference>
<feature type="domain" description="Tryptophan synthase beta chain-like PALP" evidence="7">
    <location>
        <begin position="76"/>
        <end position="373"/>
    </location>
</feature>
<evidence type="ECO:0000259" key="7">
    <source>
        <dbReference type="Pfam" id="PF00291"/>
    </source>
</evidence>
<evidence type="ECO:0000313" key="9">
    <source>
        <dbReference type="Proteomes" id="UP000252355"/>
    </source>
</evidence>
<evidence type="ECO:0000256" key="3">
    <source>
        <dbReference type="ARBA" id="ARBA00022898"/>
    </source>
</evidence>
<dbReference type="InterPro" id="IPR001926">
    <property type="entry name" value="TrpB-like_PALP"/>
</dbReference>